<dbReference type="Proteomes" id="UP000215914">
    <property type="component" value="Chromosome 1"/>
</dbReference>
<reference evidence="1 3" key="1">
    <citation type="journal article" date="2017" name="Nature">
        <title>The sunflower genome provides insights into oil metabolism, flowering and Asterid evolution.</title>
        <authorList>
            <person name="Badouin H."/>
            <person name="Gouzy J."/>
            <person name="Grassa C.J."/>
            <person name="Murat F."/>
            <person name="Staton S.E."/>
            <person name="Cottret L."/>
            <person name="Lelandais-Briere C."/>
            <person name="Owens G.L."/>
            <person name="Carrere S."/>
            <person name="Mayjonade B."/>
            <person name="Legrand L."/>
            <person name="Gill N."/>
            <person name="Kane N.C."/>
            <person name="Bowers J.E."/>
            <person name="Hubner S."/>
            <person name="Bellec A."/>
            <person name="Berard A."/>
            <person name="Berges H."/>
            <person name="Blanchet N."/>
            <person name="Boniface M.C."/>
            <person name="Brunel D."/>
            <person name="Catrice O."/>
            <person name="Chaidir N."/>
            <person name="Claudel C."/>
            <person name="Donnadieu C."/>
            <person name="Faraut T."/>
            <person name="Fievet G."/>
            <person name="Helmstetter N."/>
            <person name="King M."/>
            <person name="Knapp S.J."/>
            <person name="Lai Z."/>
            <person name="Le Paslier M.C."/>
            <person name="Lippi Y."/>
            <person name="Lorenzon L."/>
            <person name="Mandel J.R."/>
            <person name="Marage G."/>
            <person name="Marchand G."/>
            <person name="Marquand E."/>
            <person name="Bret-Mestries E."/>
            <person name="Morien E."/>
            <person name="Nambeesan S."/>
            <person name="Nguyen T."/>
            <person name="Pegot-Espagnet P."/>
            <person name="Pouilly N."/>
            <person name="Raftis F."/>
            <person name="Sallet E."/>
            <person name="Schiex T."/>
            <person name="Thomas J."/>
            <person name="Vandecasteele C."/>
            <person name="Vares D."/>
            <person name="Vear F."/>
            <person name="Vautrin S."/>
            <person name="Crespi M."/>
            <person name="Mangin B."/>
            <person name="Burke J.M."/>
            <person name="Salse J."/>
            <person name="Munos S."/>
            <person name="Vincourt P."/>
            <person name="Rieseberg L.H."/>
            <person name="Langlade N.B."/>
        </authorList>
    </citation>
    <scope>NUCLEOTIDE SEQUENCE [LARGE SCALE GENOMIC DNA]</scope>
    <source>
        <strain evidence="3">cv. SF193</strain>
        <tissue evidence="1">Leaves</tissue>
    </source>
</reference>
<dbReference type="EC" id="2.7.10.2" evidence="1"/>
<keyword evidence="1" id="KW-0418">Kinase</keyword>
<accession>A0A251VRW6</accession>
<dbReference type="GO" id="GO:0004715">
    <property type="term" value="F:non-membrane spanning protein tyrosine kinase activity"/>
    <property type="evidence" value="ECO:0007669"/>
    <property type="project" value="UniProtKB-EC"/>
</dbReference>
<keyword evidence="3" id="KW-1185">Reference proteome</keyword>
<dbReference type="AlphaFoldDB" id="A0A251VRW6"/>
<evidence type="ECO:0000313" key="3">
    <source>
        <dbReference type="Proteomes" id="UP000215914"/>
    </source>
</evidence>
<evidence type="ECO:0000313" key="2">
    <source>
        <dbReference type="EMBL" id="OTG37802.1"/>
    </source>
</evidence>
<dbReference type="Gene3D" id="3.30.200.20">
    <property type="entry name" value="Phosphorylase Kinase, domain 1"/>
    <property type="match status" value="1"/>
</dbReference>
<dbReference type="EMBL" id="MNCJ02000316">
    <property type="protein sequence ID" value="KAF5823052.1"/>
    <property type="molecule type" value="Genomic_DNA"/>
</dbReference>
<dbReference type="SUPFAM" id="SSF56112">
    <property type="entry name" value="Protein kinase-like (PK-like)"/>
    <property type="match status" value="1"/>
</dbReference>
<gene>
    <name evidence="2" type="ORF">HannXRQ_Chr01g0022821</name>
    <name evidence="1" type="ORF">HanXRQr2_Chr01g0034051</name>
</gene>
<reference evidence="1" key="3">
    <citation type="submission" date="2020-06" db="EMBL/GenBank/DDBJ databases">
        <title>Helianthus annuus Genome sequencing and assembly Release 2.</title>
        <authorList>
            <person name="Gouzy J."/>
            <person name="Langlade N."/>
            <person name="Munos S."/>
        </authorList>
    </citation>
    <scope>NUCLEOTIDE SEQUENCE</scope>
    <source>
        <tissue evidence="1">Leaves</tissue>
    </source>
</reference>
<organism evidence="2 3">
    <name type="scientific">Helianthus annuus</name>
    <name type="common">Common sunflower</name>
    <dbReference type="NCBI Taxonomy" id="4232"/>
    <lineage>
        <taxon>Eukaryota</taxon>
        <taxon>Viridiplantae</taxon>
        <taxon>Streptophyta</taxon>
        <taxon>Embryophyta</taxon>
        <taxon>Tracheophyta</taxon>
        <taxon>Spermatophyta</taxon>
        <taxon>Magnoliopsida</taxon>
        <taxon>eudicotyledons</taxon>
        <taxon>Gunneridae</taxon>
        <taxon>Pentapetalae</taxon>
        <taxon>asterids</taxon>
        <taxon>campanulids</taxon>
        <taxon>Asterales</taxon>
        <taxon>Asteraceae</taxon>
        <taxon>Asteroideae</taxon>
        <taxon>Heliantheae alliance</taxon>
        <taxon>Heliantheae</taxon>
        <taxon>Helianthus</taxon>
    </lineage>
</organism>
<keyword evidence="1" id="KW-0808">Transferase</keyword>
<dbReference type="Gramene" id="mRNA:HanXRQr2_Chr01g0034051">
    <property type="protein sequence ID" value="mRNA:HanXRQr2_Chr01g0034051"/>
    <property type="gene ID" value="HanXRQr2_Chr01g0034051"/>
</dbReference>
<protein>
    <submittedName>
        <fullName evidence="1">Non-specific protein-tyrosine kinase</fullName>
        <ecNumber evidence="1">2.7.10.2</ecNumber>
    </submittedName>
</protein>
<evidence type="ECO:0000313" key="1">
    <source>
        <dbReference type="EMBL" id="KAF5823052.1"/>
    </source>
</evidence>
<name>A0A251VRW6_HELAN</name>
<proteinExistence type="predicted"/>
<dbReference type="InterPro" id="IPR011009">
    <property type="entry name" value="Kinase-like_dom_sf"/>
</dbReference>
<keyword evidence="1" id="KW-0829">Tyrosine-protein kinase</keyword>
<reference evidence="2" key="2">
    <citation type="submission" date="2017-02" db="EMBL/GenBank/DDBJ databases">
        <title>Sunflower complete genome.</title>
        <authorList>
            <person name="Langlade N."/>
            <person name="Munos S."/>
        </authorList>
    </citation>
    <scope>NUCLEOTIDE SEQUENCE [LARGE SCALE GENOMIC DNA]</scope>
    <source>
        <tissue evidence="2">Leaves</tissue>
    </source>
</reference>
<dbReference type="EMBL" id="CM007890">
    <property type="protein sequence ID" value="OTG37802.1"/>
    <property type="molecule type" value="Genomic_DNA"/>
</dbReference>
<sequence length="56" mass="6277">MVSNDHVKIPTDGTDVWEIDAKLLKFENKFASGTFGDLYKGTYCSQKVAIKVLKPE</sequence>
<dbReference type="InParanoid" id="A0A251VRW6"/>